<keyword evidence="4" id="KW-1185">Reference proteome</keyword>
<dbReference type="AlphaFoldDB" id="A0A1I5HG04"/>
<keyword evidence="2" id="KW-1133">Transmembrane helix</keyword>
<feature type="region of interest" description="Disordered" evidence="1">
    <location>
        <begin position="124"/>
        <end position="148"/>
    </location>
</feature>
<protein>
    <submittedName>
        <fullName evidence="3">Uncharacterized protein</fullName>
    </submittedName>
</protein>
<gene>
    <name evidence="3" type="ORF">SAMN05660359_03691</name>
</gene>
<accession>A0A1I5HG04</accession>
<evidence type="ECO:0000256" key="1">
    <source>
        <dbReference type="SAM" id="MobiDB-lite"/>
    </source>
</evidence>
<dbReference type="EMBL" id="FOWE01000009">
    <property type="protein sequence ID" value="SFO47214.1"/>
    <property type="molecule type" value="Genomic_DNA"/>
</dbReference>
<dbReference type="Proteomes" id="UP000183642">
    <property type="component" value="Unassembled WGS sequence"/>
</dbReference>
<evidence type="ECO:0000313" key="3">
    <source>
        <dbReference type="EMBL" id="SFO47214.1"/>
    </source>
</evidence>
<evidence type="ECO:0000313" key="4">
    <source>
        <dbReference type="Proteomes" id="UP000183642"/>
    </source>
</evidence>
<proteinExistence type="predicted"/>
<evidence type="ECO:0000256" key="2">
    <source>
        <dbReference type="SAM" id="Phobius"/>
    </source>
</evidence>
<keyword evidence="2" id="KW-0812">Transmembrane</keyword>
<reference evidence="4" key="1">
    <citation type="submission" date="2016-10" db="EMBL/GenBank/DDBJ databases">
        <authorList>
            <person name="Varghese N."/>
            <person name="Submissions S."/>
        </authorList>
    </citation>
    <scope>NUCLEOTIDE SEQUENCE [LARGE SCALE GENOMIC DNA]</scope>
    <source>
        <strain evidence="4">DSM 43161</strain>
    </source>
</reference>
<feature type="compositionally biased region" description="Polar residues" evidence="1">
    <location>
        <begin position="127"/>
        <end position="148"/>
    </location>
</feature>
<keyword evidence="2" id="KW-0472">Membrane</keyword>
<feature type="transmembrane region" description="Helical" evidence="2">
    <location>
        <begin position="100"/>
        <end position="120"/>
    </location>
</feature>
<name>A0A1I5HG04_9ACTN</name>
<sequence>MRAGRAPAVQRCLVRLAVGALVTSYVAVAMLGALYTPLVTLLLLAPVLGALGAAVGRSVHRTVYRDFPETWTGAWPTAVAAALFVPFAAGVHALGEAGGHLVMVLVLLFSVLSTVWAHGLEIPHAPSRTTTEPPRPATQQPEWPDGSSSHELLRALSVDDLIAEWRSSGEQLHPSSGAPRHTAVRWREALLEELRRRDPQGFDNWVLDGMRRGPEHHIAADPDDAPGDGPDVLPAR</sequence>
<feature type="transmembrane region" description="Helical" evidence="2">
    <location>
        <begin position="41"/>
        <end position="59"/>
    </location>
</feature>
<feature type="compositionally biased region" description="Low complexity" evidence="1">
    <location>
        <begin position="227"/>
        <end position="236"/>
    </location>
</feature>
<feature type="transmembrane region" description="Helical" evidence="2">
    <location>
        <begin position="12"/>
        <end position="35"/>
    </location>
</feature>
<feature type="region of interest" description="Disordered" evidence="1">
    <location>
        <begin position="213"/>
        <end position="236"/>
    </location>
</feature>
<feature type="transmembrane region" description="Helical" evidence="2">
    <location>
        <begin position="71"/>
        <end position="94"/>
    </location>
</feature>
<organism evidence="3 4">
    <name type="scientific">Geodermatophilus obscurus</name>
    <dbReference type="NCBI Taxonomy" id="1861"/>
    <lineage>
        <taxon>Bacteria</taxon>
        <taxon>Bacillati</taxon>
        <taxon>Actinomycetota</taxon>
        <taxon>Actinomycetes</taxon>
        <taxon>Geodermatophilales</taxon>
        <taxon>Geodermatophilaceae</taxon>
        <taxon>Geodermatophilus</taxon>
    </lineage>
</organism>